<dbReference type="EMBL" id="JAROCF010000002">
    <property type="protein sequence ID" value="MDN4616404.1"/>
    <property type="molecule type" value="Genomic_DNA"/>
</dbReference>
<evidence type="ECO:0000313" key="2">
    <source>
        <dbReference type="Proteomes" id="UP001174208"/>
    </source>
</evidence>
<proteinExistence type="predicted"/>
<dbReference type="Proteomes" id="UP001174208">
    <property type="component" value="Unassembled WGS sequence"/>
</dbReference>
<keyword evidence="2" id="KW-1185">Reference proteome</keyword>
<sequence>MFYQVKHPQPQRPRILAVVLTAALICGGGAAFGSQVDDDVAFIEGGHGL</sequence>
<gene>
    <name evidence="1" type="ORF">P5G50_18305</name>
</gene>
<dbReference type="RefSeq" id="WP_301209583.1">
    <property type="nucleotide sequence ID" value="NZ_JAROCF010000002.1"/>
</dbReference>
<comment type="caution">
    <text evidence="1">The sequence shown here is derived from an EMBL/GenBank/DDBJ whole genome shotgun (WGS) entry which is preliminary data.</text>
</comment>
<accession>A0ABT8KG15</accession>
<organism evidence="1 2">
    <name type="scientific">Leifsonia williamsii</name>
    <dbReference type="NCBI Taxonomy" id="3035919"/>
    <lineage>
        <taxon>Bacteria</taxon>
        <taxon>Bacillati</taxon>
        <taxon>Actinomycetota</taxon>
        <taxon>Actinomycetes</taxon>
        <taxon>Micrococcales</taxon>
        <taxon>Microbacteriaceae</taxon>
        <taxon>Leifsonia</taxon>
    </lineage>
</organism>
<name>A0ABT8KG15_9MICO</name>
<protein>
    <submittedName>
        <fullName evidence="1">Uncharacterized protein</fullName>
    </submittedName>
</protein>
<evidence type="ECO:0000313" key="1">
    <source>
        <dbReference type="EMBL" id="MDN4616404.1"/>
    </source>
</evidence>
<reference evidence="1" key="1">
    <citation type="submission" date="2023-06" db="EMBL/GenBank/DDBJ databases">
        <title>MT1 and MT2 Draft Genomes of Novel Species.</title>
        <authorList>
            <person name="Venkateswaran K."/>
        </authorList>
    </citation>
    <scope>NUCLEOTIDE SEQUENCE</scope>
    <source>
        <strain evidence="1">F6_8S_P_1B</strain>
    </source>
</reference>